<dbReference type="Proteomes" id="UP001151760">
    <property type="component" value="Unassembled WGS sequence"/>
</dbReference>
<gene>
    <name evidence="2" type="ORF">Tco_1125252</name>
</gene>
<dbReference type="EMBL" id="BQNB010021671">
    <property type="protein sequence ID" value="GJU08822.1"/>
    <property type="molecule type" value="Genomic_DNA"/>
</dbReference>
<keyword evidence="3" id="KW-1185">Reference proteome</keyword>
<protein>
    <recommendedName>
        <fullName evidence="4">F-box protein</fullName>
    </recommendedName>
</protein>
<sequence>MNRNSNLLPAITESILRFLLIEEAVRTSILSREWRAELTDVSESSDGAESSDGERMFDQPSKKKKLKQLT</sequence>
<evidence type="ECO:0000256" key="1">
    <source>
        <dbReference type="SAM" id="MobiDB-lite"/>
    </source>
</evidence>
<reference evidence="2" key="2">
    <citation type="submission" date="2022-01" db="EMBL/GenBank/DDBJ databases">
        <authorList>
            <person name="Yamashiro T."/>
            <person name="Shiraishi A."/>
            <person name="Satake H."/>
            <person name="Nakayama K."/>
        </authorList>
    </citation>
    <scope>NUCLEOTIDE SEQUENCE</scope>
</reference>
<comment type="caution">
    <text evidence="2">The sequence shown here is derived from an EMBL/GenBank/DDBJ whole genome shotgun (WGS) entry which is preliminary data.</text>
</comment>
<accession>A0ABQ5JBD3</accession>
<evidence type="ECO:0008006" key="4">
    <source>
        <dbReference type="Google" id="ProtNLM"/>
    </source>
</evidence>
<feature type="region of interest" description="Disordered" evidence="1">
    <location>
        <begin position="38"/>
        <end position="70"/>
    </location>
</feature>
<reference evidence="2" key="1">
    <citation type="journal article" date="2022" name="Int. J. Mol. Sci.">
        <title>Draft Genome of Tanacetum Coccineum: Genomic Comparison of Closely Related Tanacetum-Family Plants.</title>
        <authorList>
            <person name="Yamashiro T."/>
            <person name="Shiraishi A."/>
            <person name="Nakayama K."/>
            <person name="Satake H."/>
        </authorList>
    </citation>
    <scope>NUCLEOTIDE SEQUENCE</scope>
</reference>
<organism evidence="2 3">
    <name type="scientific">Tanacetum coccineum</name>
    <dbReference type="NCBI Taxonomy" id="301880"/>
    <lineage>
        <taxon>Eukaryota</taxon>
        <taxon>Viridiplantae</taxon>
        <taxon>Streptophyta</taxon>
        <taxon>Embryophyta</taxon>
        <taxon>Tracheophyta</taxon>
        <taxon>Spermatophyta</taxon>
        <taxon>Magnoliopsida</taxon>
        <taxon>eudicotyledons</taxon>
        <taxon>Gunneridae</taxon>
        <taxon>Pentapetalae</taxon>
        <taxon>asterids</taxon>
        <taxon>campanulids</taxon>
        <taxon>Asterales</taxon>
        <taxon>Asteraceae</taxon>
        <taxon>Asteroideae</taxon>
        <taxon>Anthemideae</taxon>
        <taxon>Anthemidinae</taxon>
        <taxon>Tanacetum</taxon>
    </lineage>
</organism>
<feature type="compositionally biased region" description="Basic and acidic residues" evidence="1">
    <location>
        <begin position="52"/>
        <end position="61"/>
    </location>
</feature>
<proteinExistence type="predicted"/>
<name>A0ABQ5JBD3_9ASTR</name>
<evidence type="ECO:0000313" key="3">
    <source>
        <dbReference type="Proteomes" id="UP001151760"/>
    </source>
</evidence>
<evidence type="ECO:0000313" key="2">
    <source>
        <dbReference type="EMBL" id="GJU08822.1"/>
    </source>
</evidence>